<evidence type="ECO:0000313" key="3">
    <source>
        <dbReference type="EMBL" id="GJS89143.1"/>
    </source>
</evidence>
<feature type="region of interest" description="Disordered" evidence="1">
    <location>
        <begin position="1"/>
        <end position="20"/>
    </location>
</feature>
<keyword evidence="4" id="KW-1185">Reference proteome</keyword>
<protein>
    <submittedName>
        <fullName evidence="3">Kinase-like domain-containing protein</fullName>
    </submittedName>
</protein>
<sequence length="342" mass="39603">MSFTGHPSFTEPPSLSSVPPRNWPKSAEILRDIVSIPLKDIIQATNNFADEKIIEKGYGWIVYKGELSGKKLAFVLVNERYIDTSHAFMLSSLPEHLNIVPFIGCCDMEGKMIFVIELPTRGSLDKYVTGEHLTWLMRVRICHDIASGLHHAETHEMAIKDLNISCVHIDENWQAKIQLIKCTMLSDIPQSFYDIIRRPYTDTLDEVVFARPYIEGGWRIRPLEIYYFGVILLELLCGRLAVTKDEDNQQFLNKLLASEHYVNGTLTEIVDPVLRVQMNRDSFNVFKELAYACMNMYEYKRPRISTIVEQLQKVLKLQQGFEISQHQQVSYCQFLHVVFLFY</sequence>
<dbReference type="InterPro" id="IPR000719">
    <property type="entry name" value="Prot_kinase_dom"/>
</dbReference>
<dbReference type="InterPro" id="IPR045272">
    <property type="entry name" value="ANXUR1/2-like"/>
</dbReference>
<evidence type="ECO:0000313" key="4">
    <source>
        <dbReference type="Proteomes" id="UP001151760"/>
    </source>
</evidence>
<dbReference type="Gene3D" id="3.30.200.20">
    <property type="entry name" value="Phosphorylase Kinase, domain 1"/>
    <property type="match status" value="1"/>
</dbReference>
<gene>
    <name evidence="3" type="ORF">Tco_0771779</name>
</gene>
<dbReference type="InterPro" id="IPR001245">
    <property type="entry name" value="Ser-Thr/Tyr_kinase_cat_dom"/>
</dbReference>
<feature type="compositionally biased region" description="Polar residues" evidence="1">
    <location>
        <begin position="1"/>
        <end position="19"/>
    </location>
</feature>
<comment type="caution">
    <text evidence="3">The sequence shown here is derived from an EMBL/GenBank/DDBJ whole genome shotgun (WGS) entry which is preliminary data.</text>
</comment>
<reference evidence="3" key="2">
    <citation type="submission" date="2022-01" db="EMBL/GenBank/DDBJ databases">
        <authorList>
            <person name="Yamashiro T."/>
            <person name="Shiraishi A."/>
            <person name="Satake H."/>
            <person name="Nakayama K."/>
        </authorList>
    </citation>
    <scope>NUCLEOTIDE SEQUENCE</scope>
</reference>
<evidence type="ECO:0000259" key="2">
    <source>
        <dbReference type="PROSITE" id="PS50011"/>
    </source>
</evidence>
<dbReference type="SUPFAM" id="SSF56112">
    <property type="entry name" value="Protein kinase-like (PK-like)"/>
    <property type="match status" value="1"/>
</dbReference>
<dbReference type="PANTHER" id="PTHR27003:SF467">
    <property type="entry name" value="PROTEIN KINASE DOMAIN-CONTAINING PROTEIN"/>
    <property type="match status" value="1"/>
</dbReference>
<dbReference type="Proteomes" id="UP001151760">
    <property type="component" value="Unassembled WGS sequence"/>
</dbReference>
<dbReference type="Pfam" id="PF07714">
    <property type="entry name" value="PK_Tyr_Ser-Thr"/>
    <property type="match status" value="1"/>
</dbReference>
<dbReference type="InterPro" id="IPR011009">
    <property type="entry name" value="Kinase-like_dom_sf"/>
</dbReference>
<reference evidence="3" key="1">
    <citation type="journal article" date="2022" name="Int. J. Mol. Sci.">
        <title>Draft Genome of Tanacetum Coccineum: Genomic Comparison of Closely Related Tanacetum-Family Plants.</title>
        <authorList>
            <person name="Yamashiro T."/>
            <person name="Shiraishi A."/>
            <person name="Nakayama K."/>
            <person name="Satake H."/>
        </authorList>
    </citation>
    <scope>NUCLEOTIDE SEQUENCE</scope>
</reference>
<dbReference type="Gene3D" id="1.10.510.10">
    <property type="entry name" value="Transferase(Phosphotransferase) domain 1"/>
    <property type="match status" value="1"/>
</dbReference>
<evidence type="ECO:0000256" key="1">
    <source>
        <dbReference type="SAM" id="MobiDB-lite"/>
    </source>
</evidence>
<dbReference type="EMBL" id="BQNB010011328">
    <property type="protein sequence ID" value="GJS89143.1"/>
    <property type="molecule type" value="Genomic_DNA"/>
</dbReference>
<feature type="domain" description="Protein kinase" evidence="2">
    <location>
        <begin position="48"/>
        <end position="315"/>
    </location>
</feature>
<accession>A0ABQ4ZG02</accession>
<dbReference type="PROSITE" id="PS50011">
    <property type="entry name" value="PROTEIN_KINASE_DOM"/>
    <property type="match status" value="1"/>
</dbReference>
<proteinExistence type="predicted"/>
<organism evidence="3 4">
    <name type="scientific">Tanacetum coccineum</name>
    <dbReference type="NCBI Taxonomy" id="301880"/>
    <lineage>
        <taxon>Eukaryota</taxon>
        <taxon>Viridiplantae</taxon>
        <taxon>Streptophyta</taxon>
        <taxon>Embryophyta</taxon>
        <taxon>Tracheophyta</taxon>
        <taxon>Spermatophyta</taxon>
        <taxon>Magnoliopsida</taxon>
        <taxon>eudicotyledons</taxon>
        <taxon>Gunneridae</taxon>
        <taxon>Pentapetalae</taxon>
        <taxon>asterids</taxon>
        <taxon>campanulids</taxon>
        <taxon>Asterales</taxon>
        <taxon>Asteraceae</taxon>
        <taxon>Asteroideae</taxon>
        <taxon>Anthemideae</taxon>
        <taxon>Anthemidinae</taxon>
        <taxon>Tanacetum</taxon>
    </lineage>
</organism>
<dbReference type="PANTHER" id="PTHR27003">
    <property type="entry name" value="OS07G0166700 PROTEIN"/>
    <property type="match status" value="1"/>
</dbReference>
<name>A0ABQ4ZG02_9ASTR</name>